<evidence type="ECO:0000256" key="2">
    <source>
        <dbReference type="ARBA" id="ARBA00022771"/>
    </source>
</evidence>
<sequence>MQFNGYSYRVNMSRGSTMYYQCSVYRTKKKCKGKLIGKETGEHTCKAEPEPSVQDCDEEMRQLLETEAVKSPGVIPSRLWKKVGDQLAKKYPGQAMKPMKREEVINFINYVRKQANGGDEYRQIETFPTVCVSESDERSFVQFNVFYDNAGKGQRIIGMGHPDVIRLLKYPGASVFIDGTFSITPPGFQQTLIVMVHDPTYDVYIPGLYMLVEAKDEWTNWHALHWAIRRKLIDLRIPANQIAEAMSPGVIDVLTVIPIDEIRSKGIPYVMSIVNTKGAARIWASFWDYFVRTWMAMFPPSLWNVNTYIEQEMEMQNRTNNPIESYNRRAKKAFGSHPTLVVFVEQAKEEAKRYLELLDDIS</sequence>
<evidence type="ECO:0000313" key="6">
    <source>
        <dbReference type="Proteomes" id="UP000437068"/>
    </source>
</evidence>
<dbReference type="GO" id="GO:0008270">
    <property type="term" value="F:zinc ion binding"/>
    <property type="evidence" value="ECO:0007669"/>
    <property type="project" value="UniProtKB-KW"/>
</dbReference>
<dbReference type="AlphaFoldDB" id="A0A6A4AXX1"/>
<dbReference type="Proteomes" id="UP000437068">
    <property type="component" value="Unassembled WGS sequence"/>
</dbReference>
<dbReference type="InterPro" id="IPR007588">
    <property type="entry name" value="Znf_FLYWCH"/>
</dbReference>
<proteinExistence type="predicted"/>
<evidence type="ECO:0000313" key="5">
    <source>
        <dbReference type="EMBL" id="KAE9264695.1"/>
    </source>
</evidence>
<feature type="non-terminal residue" evidence="5">
    <location>
        <position position="362"/>
    </location>
</feature>
<organism evidence="5 6">
    <name type="scientific">Phytophthora fragariae</name>
    <dbReference type="NCBI Taxonomy" id="53985"/>
    <lineage>
        <taxon>Eukaryota</taxon>
        <taxon>Sar</taxon>
        <taxon>Stramenopiles</taxon>
        <taxon>Oomycota</taxon>
        <taxon>Peronosporomycetes</taxon>
        <taxon>Peronosporales</taxon>
        <taxon>Peronosporaceae</taxon>
        <taxon>Phytophthora</taxon>
    </lineage>
</organism>
<keyword evidence="2" id="KW-0863">Zinc-finger</keyword>
<gene>
    <name evidence="5" type="ORF">PF001_g31180</name>
</gene>
<accession>A0A6A4AXX1</accession>
<protein>
    <recommendedName>
        <fullName evidence="4">FLYWCH-type domain-containing protein</fullName>
    </recommendedName>
</protein>
<evidence type="ECO:0000256" key="3">
    <source>
        <dbReference type="ARBA" id="ARBA00022833"/>
    </source>
</evidence>
<evidence type="ECO:0000256" key="1">
    <source>
        <dbReference type="ARBA" id="ARBA00022723"/>
    </source>
</evidence>
<reference evidence="5 6" key="1">
    <citation type="submission" date="2018-08" db="EMBL/GenBank/DDBJ databases">
        <title>Genomic investigation of the strawberry pathogen Phytophthora fragariae indicates pathogenicity is determined by transcriptional variation in three key races.</title>
        <authorList>
            <person name="Adams T.M."/>
            <person name="Armitage A.D."/>
            <person name="Sobczyk M.K."/>
            <person name="Bates H.J."/>
            <person name="Dunwell J.M."/>
            <person name="Nellist C.F."/>
            <person name="Harrison R.J."/>
        </authorList>
    </citation>
    <scope>NUCLEOTIDE SEQUENCE [LARGE SCALE GENOMIC DNA]</scope>
    <source>
        <strain evidence="5 6">A4</strain>
    </source>
</reference>
<comment type="caution">
    <text evidence="5">The sequence shown here is derived from an EMBL/GenBank/DDBJ whole genome shotgun (WGS) entry which is preliminary data.</text>
</comment>
<dbReference type="Gene3D" id="2.20.25.240">
    <property type="match status" value="1"/>
</dbReference>
<evidence type="ECO:0000259" key="4">
    <source>
        <dbReference type="Pfam" id="PF04500"/>
    </source>
</evidence>
<feature type="domain" description="FLYWCH-type" evidence="4">
    <location>
        <begin position="3"/>
        <end position="42"/>
    </location>
</feature>
<keyword evidence="3" id="KW-0862">Zinc</keyword>
<name>A0A6A4AXX1_9STRA</name>
<dbReference type="Pfam" id="PF04500">
    <property type="entry name" value="FLYWCH"/>
    <property type="match status" value="1"/>
</dbReference>
<keyword evidence="1" id="KW-0479">Metal-binding</keyword>
<dbReference type="EMBL" id="QXGE01006726">
    <property type="protein sequence ID" value="KAE9264695.1"/>
    <property type="molecule type" value="Genomic_DNA"/>
</dbReference>